<proteinExistence type="predicted"/>
<comment type="caution">
    <text evidence="1">The sequence shown here is derived from an EMBL/GenBank/DDBJ whole genome shotgun (WGS) entry which is preliminary data.</text>
</comment>
<reference evidence="1" key="2">
    <citation type="journal article" date="2014" name="ISME J.">
        <title>Microbial stratification in low pH oxic and suboxic macroscopic growths along an acid mine drainage.</title>
        <authorList>
            <person name="Mendez-Garcia C."/>
            <person name="Mesa V."/>
            <person name="Sprenger R.R."/>
            <person name="Richter M."/>
            <person name="Diez M.S."/>
            <person name="Solano J."/>
            <person name="Bargiela R."/>
            <person name="Golyshina O.V."/>
            <person name="Manteca A."/>
            <person name="Ramos J.L."/>
            <person name="Gallego J.R."/>
            <person name="Llorente I."/>
            <person name="Martins Dos Santos V.A."/>
            <person name="Jensen O.N."/>
            <person name="Pelaez A.I."/>
            <person name="Sanchez J."/>
            <person name="Ferrer M."/>
        </authorList>
    </citation>
    <scope>NUCLEOTIDE SEQUENCE</scope>
</reference>
<gene>
    <name evidence="1" type="ORF">B1B_12008</name>
</gene>
<protein>
    <submittedName>
        <fullName evidence="1">NAD-dependent epimerase/dehydratase family protein</fullName>
    </submittedName>
</protein>
<accession>T0ZVA7</accession>
<dbReference type="AlphaFoldDB" id="T0ZVA7"/>
<dbReference type="EMBL" id="AUZY01007831">
    <property type="protein sequence ID" value="EQD48547.1"/>
    <property type="molecule type" value="Genomic_DNA"/>
</dbReference>
<organism evidence="1">
    <name type="scientific">mine drainage metagenome</name>
    <dbReference type="NCBI Taxonomy" id="410659"/>
    <lineage>
        <taxon>unclassified sequences</taxon>
        <taxon>metagenomes</taxon>
        <taxon>ecological metagenomes</taxon>
    </lineage>
</organism>
<evidence type="ECO:0000313" key="1">
    <source>
        <dbReference type="EMBL" id="EQD48547.1"/>
    </source>
</evidence>
<reference evidence="1" key="1">
    <citation type="submission" date="2013-08" db="EMBL/GenBank/DDBJ databases">
        <authorList>
            <person name="Mendez C."/>
            <person name="Richter M."/>
            <person name="Ferrer M."/>
            <person name="Sanchez J."/>
        </authorList>
    </citation>
    <scope>NUCLEOTIDE SEQUENCE</scope>
</reference>
<sequence>MLGKKKVATVNTPNYIRDNIPVSLLALSYADFVEKAYKDQIPMKRGPMGYVETQGAFAARFAREIGQRLDIACPIELLPQTDFSEPLIRINKDLPKIGDLGWNEENAWRDLANYYRRAYMIGG</sequence>
<name>T0ZVA7_9ZZZZ</name>